<evidence type="ECO:0000313" key="1">
    <source>
        <dbReference type="EMBL" id="OSY35620.1"/>
    </source>
</evidence>
<dbReference type="Proteomes" id="UP000194360">
    <property type="component" value="Unassembled WGS sequence"/>
</dbReference>
<protein>
    <submittedName>
        <fullName evidence="1">Uncharacterized protein</fullName>
    </submittedName>
</protein>
<dbReference type="EMBL" id="MIGB01000049">
    <property type="protein sequence ID" value="OSY35620.1"/>
    <property type="molecule type" value="Genomic_DNA"/>
</dbReference>
<name>A0A1Y2MK63_PSEAH</name>
<sequence>MIGVRVGDREPGRIRVATAETVTARISVVNTKARTLCATTVRRISRVVTVTSPVPNEVLTPTVTSSR</sequence>
<dbReference type="STRING" id="2074.BG845_05955"/>
<organism evidence="1 2">
    <name type="scientific">Pseudonocardia autotrophica</name>
    <name type="common">Amycolata autotrophica</name>
    <name type="synonym">Nocardia autotrophica</name>
    <dbReference type="NCBI Taxonomy" id="2074"/>
    <lineage>
        <taxon>Bacteria</taxon>
        <taxon>Bacillati</taxon>
        <taxon>Actinomycetota</taxon>
        <taxon>Actinomycetes</taxon>
        <taxon>Pseudonocardiales</taxon>
        <taxon>Pseudonocardiaceae</taxon>
        <taxon>Pseudonocardia</taxon>
    </lineage>
</organism>
<dbReference type="AlphaFoldDB" id="A0A1Y2MK63"/>
<gene>
    <name evidence="1" type="ORF">BG845_05955</name>
</gene>
<evidence type="ECO:0000313" key="2">
    <source>
        <dbReference type="Proteomes" id="UP000194360"/>
    </source>
</evidence>
<keyword evidence="2" id="KW-1185">Reference proteome</keyword>
<proteinExistence type="predicted"/>
<accession>A0A1Y2MK63</accession>
<reference evidence="1 2" key="1">
    <citation type="submission" date="2016-09" db="EMBL/GenBank/DDBJ databases">
        <title>Pseudonocardia autotrophica DSM535, a candidate organism with high potential of specific P450 cytochromes.</title>
        <authorList>
            <person name="Grumaz C."/>
            <person name="Vainshtein Y."/>
            <person name="Kirstahler P."/>
            <person name="Sohn K."/>
        </authorList>
    </citation>
    <scope>NUCLEOTIDE SEQUENCE [LARGE SCALE GENOMIC DNA]</scope>
    <source>
        <strain evidence="1 2">DSM 535</strain>
    </source>
</reference>
<comment type="caution">
    <text evidence="1">The sequence shown here is derived from an EMBL/GenBank/DDBJ whole genome shotgun (WGS) entry which is preliminary data.</text>
</comment>